<dbReference type="EMBL" id="CAJZBQ010000036">
    <property type="protein sequence ID" value="CAG9324223.1"/>
    <property type="molecule type" value="Genomic_DNA"/>
</dbReference>
<comment type="caution">
    <text evidence="1">The sequence shown here is derived from an EMBL/GenBank/DDBJ whole genome shotgun (WGS) entry which is preliminary data.</text>
</comment>
<evidence type="ECO:0000313" key="2">
    <source>
        <dbReference type="Proteomes" id="UP001162131"/>
    </source>
</evidence>
<reference evidence="1" key="1">
    <citation type="submission" date="2021-09" db="EMBL/GenBank/DDBJ databases">
        <authorList>
            <consortium name="AG Swart"/>
            <person name="Singh M."/>
            <person name="Singh A."/>
            <person name="Seah K."/>
            <person name="Emmerich C."/>
        </authorList>
    </citation>
    <scope>NUCLEOTIDE SEQUENCE</scope>
    <source>
        <strain evidence="1">ATCC30299</strain>
    </source>
</reference>
<sequence>MPTIVSSFDSRMWDRSSYFGPDSIGSLMNLFLIVTGQMDAWYERAACLPTLLLWLALNGKSVEFFLRWAKIGRQVDCENDFGRSVVWRV</sequence>
<dbReference type="AlphaFoldDB" id="A0AAU9JF49"/>
<gene>
    <name evidence="1" type="ORF">BSTOLATCC_MIC36020</name>
</gene>
<accession>A0AAU9JF49</accession>
<evidence type="ECO:0000313" key="1">
    <source>
        <dbReference type="EMBL" id="CAG9324223.1"/>
    </source>
</evidence>
<keyword evidence="2" id="KW-1185">Reference proteome</keyword>
<organism evidence="1 2">
    <name type="scientific">Blepharisma stoltei</name>
    <dbReference type="NCBI Taxonomy" id="1481888"/>
    <lineage>
        <taxon>Eukaryota</taxon>
        <taxon>Sar</taxon>
        <taxon>Alveolata</taxon>
        <taxon>Ciliophora</taxon>
        <taxon>Postciliodesmatophora</taxon>
        <taxon>Heterotrichea</taxon>
        <taxon>Heterotrichida</taxon>
        <taxon>Blepharismidae</taxon>
        <taxon>Blepharisma</taxon>
    </lineage>
</organism>
<proteinExistence type="predicted"/>
<protein>
    <submittedName>
        <fullName evidence="1">Uncharacterized protein</fullName>
    </submittedName>
</protein>
<dbReference type="Proteomes" id="UP001162131">
    <property type="component" value="Unassembled WGS sequence"/>
</dbReference>
<name>A0AAU9JF49_9CILI</name>